<dbReference type="EMBL" id="MLJW01000290">
    <property type="protein sequence ID" value="OIQ90482.1"/>
    <property type="molecule type" value="Genomic_DNA"/>
</dbReference>
<proteinExistence type="predicted"/>
<evidence type="ECO:0000256" key="1">
    <source>
        <dbReference type="SAM" id="Phobius"/>
    </source>
</evidence>
<sequence length="169" mass="18623">MRGGLKTSRWVISLLTFMLVAAGTALITMPFLFPIGYWYAAVLHGPGLTIGFMVAALLMAVLFWVRKQLLRPEVLEAQAAAGLKAPRIKFPFAVGLILPLGLVVLLGLMVHGSSAHEAIRRASERYGSKYQYAVTSLQTSWNGSHTRMVATVAVYNDSVFKDVRITWEK</sequence>
<keyword evidence="1" id="KW-0812">Transmembrane</keyword>
<feature type="transmembrane region" description="Helical" evidence="1">
    <location>
        <begin position="12"/>
        <end position="40"/>
    </location>
</feature>
<accession>A0A1J5R4V3</accession>
<dbReference type="AlphaFoldDB" id="A0A1J5R4V3"/>
<protein>
    <submittedName>
        <fullName evidence="2">Uncharacterized protein</fullName>
    </submittedName>
</protein>
<comment type="caution">
    <text evidence="2">The sequence shown here is derived from an EMBL/GenBank/DDBJ whole genome shotgun (WGS) entry which is preliminary data.</text>
</comment>
<gene>
    <name evidence="2" type="ORF">GALL_276210</name>
</gene>
<feature type="transmembrane region" description="Helical" evidence="1">
    <location>
        <begin position="46"/>
        <end position="65"/>
    </location>
</feature>
<feature type="transmembrane region" description="Helical" evidence="1">
    <location>
        <begin position="90"/>
        <end position="110"/>
    </location>
</feature>
<organism evidence="2">
    <name type="scientific">mine drainage metagenome</name>
    <dbReference type="NCBI Taxonomy" id="410659"/>
    <lineage>
        <taxon>unclassified sequences</taxon>
        <taxon>metagenomes</taxon>
        <taxon>ecological metagenomes</taxon>
    </lineage>
</organism>
<evidence type="ECO:0000313" key="2">
    <source>
        <dbReference type="EMBL" id="OIQ90482.1"/>
    </source>
</evidence>
<reference evidence="2" key="1">
    <citation type="submission" date="2016-10" db="EMBL/GenBank/DDBJ databases">
        <title>Sequence of Gallionella enrichment culture.</title>
        <authorList>
            <person name="Poehlein A."/>
            <person name="Muehling M."/>
            <person name="Daniel R."/>
        </authorList>
    </citation>
    <scope>NUCLEOTIDE SEQUENCE</scope>
</reference>
<name>A0A1J5R4V3_9ZZZZ</name>
<keyword evidence="1" id="KW-0472">Membrane</keyword>
<keyword evidence="1" id="KW-1133">Transmembrane helix</keyword>